<dbReference type="GO" id="GO:0080008">
    <property type="term" value="C:Cul4-RING E3 ubiquitin ligase complex"/>
    <property type="evidence" value="ECO:0007669"/>
    <property type="project" value="TreeGrafter"/>
</dbReference>
<dbReference type="GO" id="GO:0045717">
    <property type="term" value="P:negative regulation of fatty acid biosynthetic process"/>
    <property type="evidence" value="ECO:0007669"/>
    <property type="project" value="TreeGrafter"/>
</dbReference>
<dbReference type="PROSITE" id="PS50294">
    <property type="entry name" value="WD_REPEATS_REGION"/>
    <property type="match status" value="1"/>
</dbReference>
<feature type="repeat" description="WD" evidence="3">
    <location>
        <begin position="439"/>
        <end position="466"/>
    </location>
</feature>
<dbReference type="PANTHER" id="PTHR15574">
    <property type="entry name" value="WD REPEAT DOMAIN-CONTAINING FAMILY"/>
    <property type="match status" value="1"/>
</dbReference>
<dbReference type="SUPFAM" id="SSF50978">
    <property type="entry name" value="WD40 repeat-like"/>
    <property type="match status" value="1"/>
</dbReference>
<dbReference type="Gene3D" id="2.130.10.10">
    <property type="entry name" value="YVTN repeat-like/Quinoprotein amine dehydrogenase"/>
    <property type="match status" value="3"/>
</dbReference>
<dbReference type="GO" id="GO:0005737">
    <property type="term" value="C:cytoplasm"/>
    <property type="evidence" value="ECO:0007669"/>
    <property type="project" value="TreeGrafter"/>
</dbReference>
<sequence>MPKNLALPDYFSDVPSLRKSARFLRDSLSSSLTWPLDRVNELGDDYMYGHTGCVNALSWAREGELLLSGGDDRTVRVWRMDPTNDDPEQPFPFTCRSIIRTGHRANIFNNKMLPHSTRIASVAGDHEVRVHDVGDVHSASHGPETTYSVGEACTHVIRCHRGAVKRIITEYSPDLFLTVSEDGTVRQHDLRTEHRCGRERDCPTPIVKVNHELTTMSLSPLTPYQLIVAGESPYGYLFDRRHTGRFLQEEWGIPPGSGTSGAYLTTCVRRFGRPRRENSDLSGVSALIGDHITGCKMSAHNGHEAIFSFSGDAVYLYSTLDDPAEASDAHASPILPSNETLYTMDEIASNGSAEAPSHLPDDEDMERDIDDLELAAAAEDDDHESDASGDNDEDEDADDEDGDTEDPDYFPKVPTVMPRRRFAGARNIRTVKDVNYLGPTDEFVVSGSDDGNVFIWRKDDGKLVDILEGDGEVVNVIEGHPSLPLFAVSGIDTTVKLFAPRPNAERPRRYSRMGEADHIVENNSRQRGPFQDFSRNMFLNFAAQAGVALANDADADLECRNQ</sequence>
<organism evidence="5 6">
    <name type="scientific">Schizophyllum amplum</name>
    <dbReference type="NCBI Taxonomy" id="97359"/>
    <lineage>
        <taxon>Eukaryota</taxon>
        <taxon>Fungi</taxon>
        <taxon>Dikarya</taxon>
        <taxon>Basidiomycota</taxon>
        <taxon>Agaricomycotina</taxon>
        <taxon>Agaricomycetes</taxon>
        <taxon>Agaricomycetidae</taxon>
        <taxon>Agaricales</taxon>
        <taxon>Schizophyllaceae</taxon>
        <taxon>Schizophyllum</taxon>
    </lineage>
</organism>
<dbReference type="PROSITE" id="PS50082">
    <property type="entry name" value="WD_REPEATS_2"/>
    <property type="match status" value="2"/>
</dbReference>
<keyword evidence="1 3" id="KW-0853">WD repeat</keyword>
<dbReference type="InterPro" id="IPR001680">
    <property type="entry name" value="WD40_rpt"/>
</dbReference>
<dbReference type="InterPro" id="IPR036322">
    <property type="entry name" value="WD40_repeat_dom_sf"/>
</dbReference>
<keyword evidence="2" id="KW-0677">Repeat</keyword>
<dbReference type="InterPro" id="IPR015943">
    <property type="entry name" value="WD40/YVTN_repeat-like_dom_sf"/>
</dbReference>
<proteinExistence type="predicted"/>
<evidence type="ECO:0000256" key="2">
    <source>
        <dbReference type="ARBA" id="ARBA00022737"/>
    </source>
</evidence>
<dbReference type="SMART" id="SM00320">
    <property type="entry name" value="WD40"/>
    <property type="match status" value="5"/>
</dbReference>
<feature type="repeat" description="WD" evidence="3">
    <location>
        <begin position="47"/>
        <end position="81"/>
    </location>
</feature>
<feature type="region of interest" description="Disordered" evidence="4">
    <location>
        <begin position="377"/>
        <end position="414"/>
    </location>
</feature>
<evidence type="ECO:0000256" key="3">
    <source>
        <dbReference type="PROSITE-ProRule" id="PRU00221"/>
    </source>
</evidence>
<comment type="caution">
    <text evidence="5">The sequence shown here is derived from an EMBL/GenBank/DDBJ whole genome shotgun (WGS) entry which is preliminary data.</text>
</comment>
<dbReference type="STRING" id="97359.A0A550CSN5"/>
<dbReference type="Proteomes" id="UP000320762">
    <property type="component" value="Unassembled WGS sequence"/>
</dbReference>
<dbReference type="EMBL" id="VDMD01000002">
    <property type="protein sequence ID" value="TRM67794.1"/>
    <property type="molecule type" value="Genomic_DNA"/>
</dbReference>
<dbReference type="Pfam" id="PF00400">
    <property type="entry name" value="WD40"/>
    <property type="match status" value="3"/>
</dbReference>
<name>A0A550CSN5_9AGAR</name>
<gene>
    <name evidence="5" type="ORF">BD626DRAFT_479860</name>
</gene>
<evidence type="ECO:0000313" key="5">
    <source>
        <dbReference type="EMBL" id="TRM67794.1"/>
    </source>
</evidence>
<dbReference type="PANTHER" id="PTHR15574:SF40">
    <property type="entry name" value="WD AND TETRATRICOPEPTIDE REPEATS PROTEIN 1"/>
    <property type="match status" value="1"/>
</dbReference>
<keyword evidence="6" id="KW-1185">Reference proteome</keyword>
<dbReference type="InterPro" id="IPR045151">
    <property type="entry name" value="DCAF8"/>
</dbReference>
<reference evidence="5 6" key="1">
    <citation type="journal article" date="2019" name="New Phytol.">
        <title>Comparative genomics reveals unique wood-decay strategies and fruiting body development in the Schizophyllaceae.</title>
        <authorList>
            <person name="Almasi E."/>
            <person name="Sahu N."/>
            <person name="Krizsan K."/>
            <person name="Balint B."/>
            <person name="Kovacs G.M."/>
            <person name="Kiss B."/>
            <person name="Cseklye J."/>
            <person name="Drula E."/>
            <person name="Henrissat B."/>
            <person name="Nagy I."/>
            <person name="Chovatia M."/>
            <person name="Adam C."/>
            <person name="LaButti K."/>
            <person name="Lipzen A."/>
            <person name="Riley R."/>
            <person name="Grigoriev I.V."/>
            <person name="Nagy L.G."/>
        </authorList>
    </citation>
    <scope>NUCLEOTIDE SEQUENCE [LARGE SCALE GENOMIC DNA]</scope>
    <source>
        <strain evidence="5 6">NL-1724</strain>
    </source>
</reference>
<evidence type="ECO:0000256" key="4">
    <source>
        <dbReference type="SAM" id="MobiDB-lite"/>
    </source>
</evidence>
<evidence type="ECO:0000256" key="1">
    <source>
        <dbReference type="ARBA" id="ARBA00022574"/>
    </source>
</evidence>
<dbReference type="AlphaFoldDB" id="A0A550CSN5"/>
<accession>A0A550CSN5</accession>
<dbReference type="OrthoDB" id="2414538at2759"/>
<feature type="compositionally biased region" description="Acidic residues" evidence="4">
    <location>
        <begin position="377"/>
        <end position="408"/>
    </location>
</feature>
<protein>
    <submittedName>
        <fullName evidence="5">WD40-repeat-containing domain protein</fullName>
    </submittedName>
</protein>
<evidence type="ECO:0000313" key="6">
    <source>
        <dbReference type="Proteomes" id="UP000320762"/>
    </source>
</evidence>